<dbReference type="Pfam" id="PF17762">
    <property type="entry name" value="HTH_ParB"/>
    <property type="match status" value="1"/>
</dbReference>
<organism evidence="3 4">
    <name type="scientific">Streptomyces polychromogenes</name>
    <dbReference type="NCBI Taxonomy" id="67342"/>
    <lineage>
        <taxon>Bacteria</taxon>
        <taxon>Bacillati</taxon>
        <taxon>Actinomycetota</taxon>
        <taxon>Actinomycetes</taxon>
        <taxon>Kitasatosporales</taxon>
        <taxon>Streptomycetaceae</taxon>
        <taxon>Streptomyces</taxon>
    </lineage>
</organism>
<dbReference type="SUPFAM" id="SSF109709">
    <property type="entry name" value="KorB DNA-binding domain-like"/>
    <property type="match status" value="1"/>
</dbReference>
<sequence>MSKSDLLGTGAAFSNARRTAGRSERGRAKAIAQGDVPAYELIRVPLDQVSPTPLNPRRNFGTDEEKTRFGEELRQTQLSACVAVSRGAYLSLWPDHEGRIGTAAYILINGERRFRSALHVGLESLDFVVRDDLAVSRTDFIDHLLAENLEREDFDVIERARGVQQLVDSCAEQGREHGAKSRAAERLGKSPSWVTNQLVLLELPEEIQRMLSSGDMPERDGRLLARAAKDRPGADAAMLLDLLQENKTQEARAKAAQREILREATREPMPTPAPAPVSAPAPDPVAAPAVTAQTPVAHAPEQSDPQPGLLSADKSPAVPEAPRAALTAPTPPAEPVETIAAPLPQAAPPSPEPAAATEPEPAGAREPETVIPEQASSREATPVAWTDPQAVFEAIRQNMPPKQRAELTMLLIDSNGRSTAR</sequence>
<reference evidence="3 4" key="1">
    <citation type="journal article" date="2019" name="Int. J. Syst. Evol. Microbiol.">
        <title>The Global Catalogue of Microorganisms (GCM) 10K type strain sequencing project: providing services to taxonomists for standard genome sequencing and annotation.</title>
        <authorList>
            <consortium name="The Broad Institute Genomics Platform"/>
            <consortium name="The Broad Institute Genome Sequencing Center for Infectious Disease"/>
            <person name="Wu L."/>
            <person name="Ma J."/>
        </authorList>
    </citation>
    <scope>NUCLEOTIDE SEQUENCE [LARGE SCALE GENOMIC DNA]</scope>
    <source>
        <strain evidence="3 4">JCM 4505</strain>
    </source>
</reference>
<dbReference type="RefSeq" id="WP_344152439.1">
    <property type="nucleotide sequence ID" value="NZ_BAAABV010000006.1"/>
</dbReference>
<dbReference type="InterPro" id="IPR004437">
    <property type="entry name" value="ParB/RepB/Spo0J"/>
</dbReference>
<dbReference type="Gene3D" id="1.10.10.2830">
    <property type="match status" value="1"/>
</dbReference>
<keyword evidence="4" id="KW-1185">Reference proteome</keyword>
<feature type="compositionally biased region" description="Low complexity" evidence="1">
    <location>
        <begin position="286"/>
        <end position="300"/>
    </location>
</feature>
<dbReference type="PANTHER" id="PTHR33375:SF1">
    <property type="entry name" value="CHROMOSOME-PARTITIONING PROTEIN PARB-RELATED"/>
    <property type="match status" value="1"/>
</dbReference>
<dbReference type="EMBL" id="BAAABV010000006">
    <property type="protein sequence ID" value="GAA0272920.1"/>
    <property type="molecule type" value="Genomic_DNA"/>
</dbReference>
<dbReference type="InterPro" id="IPR050336">
    <property type="entry name" value="Chromosome_partition/occlusion"/>
</dbReference>
<dbReference type="NCBIfam" id="TIGR00180">
    <property type="entry name" value="parB_part"/>
    <property type="match status" value="1"/>
</dbReference>
<feature type="domain" description="ParB/Spo0J HTH" evidence="2">
    <location>
        <begin position="152"/>
        <end position="229"/>
    </location>
</feature>
<comment type="caution">
    <text evidence="3">The sequence shown here is derived from an EMBL/GenBank/DDBJ whole genome shotgun (WGS) entry which is preliminary data.</text>
</comment>
<evidence type="ECO:0000313" key="3">
    <source>
        <dbReference type="EMBL" id="GAA0272920.1"/>
    </source>
</evidence>
<evidence type="ECO:0000313" key="4">
    <source>
        <dbReference type="Proteomes" id="UP001501867"/>
    </source>
</evidence>
<evidence type="ECO:0000256" key="1">
    <source>
        <dbReference type="SAM" id="MobiDB-lite"/>
    </source>
</evidence>
<feature type="region of interest" description="Disordered" evidence="1">
    <location>
        <begin position="263"/>
        <end position="385"/>
    </location>
</feature>
<feature type="compositionally biased region" description="Low complexity" evidence="1">
    <location>
        <begin position="335"/>
        <end position="344"/>
    </location>
</feature>
<dbReference type="SUPFAM" id="SSF110849">
    <property type="entry name" value="ParB/Sulfiredoxin"/>
    <property type="match status" value="1"/>
</dbReference>
<feature type="region of interest" description="Disordered" evidence="1">
    <location>
        <begin position="1"/>
        <end position="29"/>
    </location>
</feature>
<dbReference type="Proteomes" id="UP001501867">
    <property type="component" value="Unassembled WGS sequence"/>
</dbReference>
<accession>A0ABN0V328</accession>
<feature type="compositionally biased region" description="Low complexity" evidence="1">
    <location>
        <begin position="353"/>
        <end position="362"/>
    </location>
</feature>
<dbReference type="InterPro" id="IPR041468">
    <property type="entry name" value="HTH_ParB/Spo0J"/>
</dbReference>
<proteinExistence type="predicted"/>
<evidence type="ECO:0000259" key="2">
    <source>
        <dbReference type="Pfam" id="PF17762"/>
    </source>
</evidence>
<name>A0ABN0V328_9ACTN</name>
<dbReference type="PANTHER" id="PTHR33375">
    <property type="entry name" value="CHROMOSOME-PARTITIONING PROTEIN PARB-RELATED"/>
    <property type="match status" value="1"/>
</dbReference>
<gene>
    <name evidence="3" type="ORF">GCM10010302_08150</name>
</gene>
<dbReference type="InterPro" id="IPR036086">
    <property type="entry name" value="ParB/Sulfiredoxin_sf"/>
</dbReference>
<feature type="compositionally biased region" description="Pro residues" evidence="1">
    <location>
        <begin position="269"/>
        <end position="285"/>
    </location>
</feature>
<protein>
    <recommendedName>
        <fullName evidence="2">ParB/Spo0J HTH domain-containing protein</fullName>
    </recommendedName>
</protein>